<proteinExistence type="predicted"/>
<protein>
    <submittedName>
        <fullName evidence="1">Uncharacterized protein</fullName>
    </submittedName>
</protein>
<evidence type="ECO:0000313" key="1">
    <source>
        <dbReference type="EMBL" id="DAE28824.1"/>
    </source>
</evidence>
<name>A0A8S5RBS0_9VIRU</name>
<reference evidence="1" key="1">
    <citation type="journal article" date="2021" name="Proc. Natl. Acad. Sci. U.S.A.">
        <title>A Catalog of Tens of Thousands of Viruses from Human Metagenomes Reveals Hidden Associations with Chronic Diseases.</title>
        <authorList>
            <person name="Tisza M.J."/>
            <person name="Buck C.B."/>
        </authorList>
    </citation>
    <scope>NUCLEOTIDE SEQUENCE</scope>
    <source>
        <strain evidence="1">CtmTa7</strain>
    </source>
</reference>
<sequence length="65" mass="7935">MYTDTTRIIENVTNQFPEAKNKNLEVMYDTDSFEYQVSNQEYCYAFYDDDHGNGRRQVEQFIREY</sequence>
<organism evidence="1">
    <name type="scientific">virus sp. ctmTa7</name>
    <dbReference type="NCBI Taxonomy" id="2828255"/>
    <lineage>
        <taxon>Viruses</taxon>
    </lineage>
</organism>
<dbReference type="EMBL" id="BK059091">
    <property type="protein sequence ID" value="DAE28824.1"/>
    <property type="molecule type" value="Genomic_DNA"/>
</dbReference>
<accession>A0A8S5RBS0</accession>